<feature type="non-terminal residue" evidence="1">
    <location>
        <position position="48"/>
    </location>
</feature>
<keyword evidence="2" id="KW-1185">Reference proteome</keyword>
<sequence length="48" mass="5474">MDGIRCKMDDIRKLKNNINSREDLSNTNPREDLINSKVALKTLNGLSE</sequence>
<dbReference type="EMBL" id="CAJVQC010072425">
    <property type="protein sequence ID" value="CAG8811489.1"/>
    <property type="molecule type" value="Genomic_DNA"/>
</dbReference>
<dbReference type="Proteomes" id="UP000789920">
    <property type="component" value="Unassembled WGS sequence"/>
</dbReference>
<comment type="caution">
    <text evidence="1">The sequence shown here is derived from an EMBL/GenBank/DDBJ whole genome shotgun (WGS) entry which is preliminary data.</text>
</comment>
<gene>
    <name evidence="1" type="ORF">RPERSI_LOCUS23318</name>
</gene>
<reference evidence="1" key="1">
    <citation type="submission" date="2021-06" db="EMBL/GenBank/DDBJ databases">
        <authorList>
            <person name="Kallberg Y."/>
            <person name="Tangrot J."/>
            <person name="Rosling A."/>
        </authorList>
    </citation>
    <scope>NUCLEOTIDE SEQUENCE</scope>
    <source>
        <strain evidence="1">MA461A</strain>
    </source>
</reference>
<proteinExistence type="predicted"/>
<evidence type="ECO:0000313" key="2">
    <source>
        <dbReference type="Proteomes" id="UP000789920"/>
    </source>
</evidence>
<evidence type="ECO:0000313" key="1">
    <source>
        <dbReference type="EMBL" id="CAG8811489.1"/>
    </source>
</evidence>
<name>A0ACA9RWQ4_9GLOM</name>
<accession>A0ACA9RWQ4</accession>
<protein>
    <submittedName>
        <fullName evidence="1">25913_t:CDS:1</fullName>
    </submittedName>
</protein>
<organism evidence="1 2">
    <name type="scientific">Racocetra persica</name>
    <dbReference type="NCBI Taxonomy" id="160502"/>
    <lineage>
        <taxon>Eukaryota</taxon>
        <taxon>Fungi</taxon>
        <taxon>Fungi incertae sedis</taxon>
        <taxon>Mucoromycota</taxon>
        <taxon>Glomeromycotina</taxon>
        <taxon>Glomeromycetes</taxon>
        <taxon>Diversisporales</taxon>
        <taxon>Gigasporaceae</taxon>
        <taxon>Racocetra</taxon>
    </lineage>
</organism>